<evidence type="ECO:0000259" key="2">
    <source>
        <dbReference type="Pfam" id="PF07510"/>
    </source>
</evidence>
<evidence type="ECO:0000313" key="4">
    <source>
        <dbReference type="Proteomes" id="UP001267003"/>
    </source>
</evidence>
<sequence>MKADNTTLVDFLSQSKTLFEIPVYQRNYEWGEAQCQQLFGDLVKARESGNNHFIGAVVYVPESGDKMSHIEIIIDGQQRLTSCILLLKAIAASDPTVQEEIEENFLTNKYVSLNDHIKLKPVEKDQEAFQAVINDKINSYQGPSKVIENYKLFCKLIAESAYSGQELFEGLNYLNMVYINLDGGSEAENPQVIFESLNSTGVSLSASDLVRNFLLMKLNSETQERLYKQYWLKIERLFTNNVFTEFIRHYLVMKTNKLVKREDVYLTYKVYYHDNHFTSEEALIDLYKNASFYNALLHGTSESSQFNKTIGHINIMDKKVVYPYFMKLMGMARDGAITWDKINEIGIIMESLLYRQMVCGIPSNSLNRIIVKLTTHVEGDNEFNNLRQQLLNSNFPDDKQFKEHVVEYPIYIRKRNCAKMTLVVLEEHRTKETINFDDAQVEHIMPRRLSNDWKINVSGADTINQKYGGTLGNLTLTKYNQEMSNKIFEEKRSYYAESNIQLTREVANNYAVWDKNSILNRANELAEELAVIFAKPAMLADSASIDNSGEHTISEELDVTGMKPIRLTIQNDDFAVKSWNACLVAFLNYIWENDSETYERIKQDSSVHNKIFSNFRTPKVLDNGETIDTNFSANTIAALLAKMAEICGITDEVSYTIR</sequence>
<comment type="caution">
    <text evidence="3">The sequence shown here is derived from an EMBL/GenBank/DDBJ whole genome shotgun (WGS) entry which is preliminary data.</text>
</comment>
<reference evidence="3" key="1">
    <citation type="submission" date="2023-08" db="EMBL/GenBank/DDBJ databases">
        <authorList>
            <person name="Page C.A."/>
            <person name="Perez-Diaz I.M."/>
        </authorList>
    </citation>
    <scope>NUCLEOTIDE SEQUENCE</scope>
    <source>
        <strain evidence="3">7.8.46</strain>
    </source>
</reference>
<dbReference type="RefSeq" id="WP_216780272.1">
    <property type="nucleotide sequence ID" value="NZ_JAGXBR010000005.1"/>
</dbReference>
<feature type="domain" description="GmrSD restriction endonucleases C-terminal" evidence="2">
    <location>
        <begin position="396"/>
        <end position="527"/>
    </location>
</feature>
<protein>
    <submittedName>
        <fullName evidence="3">DUF262 domain-containing protein</fullName>
    </submittedName>
</protein>
<dbReference type="Proteomes" id="UP001267003">
    <property type="component" value="Unassembled WGS sequence"/>
</dbReference>
<proteinExistence type="predicted"/>
<gene>
    <name evidence="3" type="ORF">RI536_12620</name>
</gene>
<name>A0AAW8VZS4_LACPE</name>
<evidence type="ECO:0000259" key="1">
    <source>
        <dbReference type="Pfam" id="PF03235"/>
    </source>
</evidence>
<dbReference type="PANTHER" id="PTHR35149:SF2">
    <property type="entry name" value="DUF262 DOMAIN-CONTAINING PROTEIN"/>
    <property type="match status" value="1"/>
</dbReference>
<dbReference type="AlphaFoldDB" id="A0AAW8VZS4"/>
<accession>A0AAW8VZS4</accession>
<feature type="domain" description="GmrSD restriction endonucleases N-terminal" evidence="1">
    <location>
        <begin position="10"/>
        <end position="215"/>
    </location>
</feature>
<organism evidence="3 4">
    <name type="scientific">Lactiplantibacillus pentosus</name>
    <name type="common">Lactobacillus pentosus</name>
    <dbReference type="NCBI Taxonomy" id="1589"/>
    <lineage>
        <taxon>Bacteria</taxon>
        <taxon>Bacillati</taxon>
        <taxon>Bacillota</taxon>
        <taxon>Bacilli</taxon>
        <taxon>Lactobacillales</taxon>
        <taxon>Lactobacillaceae</taxon>
        <taxon>Lactiplantibacillus</taxon>
    </lineage>
</organism>
<dbReference type="Pfam" id="PF07510">
    <property type="entry name" value="GmrSD_C"/>
    <property type="match status" value="1"/>
</dbReference>
<dbReference type="InterPro" id="IPR004919">
    <property type="entry name" value="GmrSD_N"/>
</dbReference>
<dbReference type="PANTHER" id="PTHR35149">
    <property type="entry name" value="SLL5132 PROTEIN"/>
    <property type="match status" value="1"/>
</dbReference>
<dbReference type="InterPro" id="IPR011089">
    <property type="entry name" value="GmrSD_C"/>
</dbReference>
<dbReference type="EMBL" id="JAVLAQ010000001">
    <property type="protein sequence ID" value="MDT6990923.1"/>
    <property type="molecule type" value="Genomic_DNA"/>
</dbReference>
<evidence type="ECO:0000313" key="3">
    <source>
        <dbReference type="EMBL" id="MDT6990923.1"/>
    </source>
</evidence>
<dbReference type="Pfam" id="PF03235">
    <property type="entry name" value="GmrSD_N"/>
    <property type="match status" value="1"/>
</dbReference>